<dbReference type="PROSITE" id="PS50048">
    <property type="entry name" value="ZN2_CY6_FUNGAL_2"/>
    <property type="match status" value="1"/>
</dbReference>
<dbReference type="GeneID" id="28758576"/>
<dbReference type="InterPro" id="IPR001138">
    <property type="entry name" value="Zn2Cys6_DnaBD"/>
</dbReference>
<keyword evidence="1" id="KW-0805">Transcription regulation</keyword>
<dbReference type="GO" id="GO:0000981">
    <property type="term" value="F:DNA-binding transcription factor activity, RNA polymerase II-specific"/>
    <property type="evidence" value="ECO:0007669"/>
    <property type="project" value="InterPro"/>
</dbReference>
<reference evidence="6 7" key="1">
    <citation type="submission" date="2016-05" db="EMBL/GenBank/DDBJ databases">
        <title>Comparative analysis of secretome profiles of manganese(II)-oxidizing ascomycete fungi.</title>
        <authorList>
            <consortium name="DOE Joint Genome Institute"/>
            <person name="Zeiner C.A."/>
            <person name="Purvine S.O."/>
            <person name="Zink E.M."/>
            <person name="Wu S."/>
            <person name="Pasa-Tolic L."/>
            <person name="Chaput D.L."/>
            <person name="Haridas S."/>
            <person name="Grigoriev I.V."/>
            <person name="Santelli C.M."/>
            <person name="Hansel C.M."/>
        </authorList>
    </citation>
    <scope>NUCLEOTIDE SEQUENCE [LARGE SCALE GENOMIC DNA]</scope>
    <source>
        <strain evidence="6 7">AP3s5-JAC2a</strain>
    </source>
</reference>
<dbReference type="EMBL" id="KV441563">
    <property type="protein sequence ID" value="OAF98996.1"/>
    <property type="molecule type" value="Genomic_DNA"/>
</dbReference>
<feature type="compositionally biased region" description="Polar residues" evidence="4">
    <location>
        <begin position="77"/>
        <end position="88"/>
    </location>
</feature>
<keyword evidence="7" id="KW-1185">Reference proteome</keyword>
<evidence type="ECO:0000256" key="3">
    <source>
        <dbReference type="ARBA" id="ARBA00023242"/>
    </source>
</evidence>
<evidence type="ECO:0000256" key="2">
    <source>
        <dbReference type="ARBA" id="ARBA00023163"/>
    </source>
</evidence>
<sequence length="642" mass="71051">MSAAPRRRKIRKGTQSCWECKRRKTRCIFAAPGDAACVGCRSRGTTCLSQGFHEEVSTSTKKATQFQRPAPLTVCSSPNQLGGESTVESRPKRPAVPQKEDIALHDTYHNVYCALAEVWPNDADLDVIYNITGKDCSILYGPLNSSYSSLESQREVSPQDVLQLPPHGAHPVLVARKVLLLSAFLRQSPLRDLNSTSYSGDVADRLLNTAITLVTSNDDLLLSVEGIECVALESMVHNYRGNLRRALISLRKAMVLAQLMGLHLNSHSLSLKVIDPATRARIDFDYIWFRLVESDRYLSLMLGAPQAWSDNNFLEKKDLGICHPMEQLERLHLVVGGRILDRNGCDARDPAVTQEIDHLLQGAYSCMAPQWWVVPGPSRKNRDDLSLMRRIMIQITQYFLVAQLHFPYLVYSSDGHSVTYSKITAVNASRDILTRFLALRSDTTLKSYCRGVDIIAFFASAALCLAHIGGSRGHQGPFEYMAGTNPFSYLTHQRVSDRGLVEKTLEHMEQTARSSDDPIASRLVDLLQPLLSMESASRTGAIVNMDFTPDGYSDGHECSSQGSDGGNAVHIYIPNCGKFHVTQATVNINPPSTLDSLFNSDIDWLDSTWVSEATQPIVGGAGIQTMKCFDLVEGYSQPETHG</sequence>
<evidence type="ECO:0000259" key="5">
    <source>
        <dbReference type="PROSITE" id="PS50048"/>
    </source>
</evidence>
<dbReference type="SUPFAM" id="SSF57701">
    <property type="entry name" value="Zn2/Cys6 DNA-binding domain"/>
    <property type="match status" value="1"/>
</dbReference>
<name>A0A177BX89_9PLEO</name>
<dbReference type="SMART" id="SM00066">
    <property type="entry name" value="GAL4"/>
    <property type="match status" value="1"/>
</dbReference>
<dbReference type="InParanoid" id="A0A177BX89"/>
<keyword evidence="2" id="KW-0804">Transcription</keyword>
<gene>
    <name evidence="6" type="ORF">CC84DRAFT_1105254</name>
</gene>
<evidence type="ECO:0000313" key="7">
    <source>
        <dbReference type="Proteomes" id="UP000077069"/>
    </source>
</evidence>
<dbReference type="GO" id="GO:0008270">
    <property type="term" value="F:zinc ion binding"/>
    <property type="evidence" value="ECO:0007669"/>
    <property type="project" value="InterPro"/>
</dbReference>
<dbReference type="OrthoDB" id="5392779at2759"/>
<organism evidence="6 7">
    <name type="scientific">Paraphaeosphaeria sporulosa</name>
    <dbReference type="NCBI Taxonomy" id="1460663"/>
    <lineage>
        <taxon>Eukaryota</taxon>
        <taxon>Fungi</taxon>
        <taxon>Dikarya</taxon>
        <taxon>Ascomycota</taxon>
        <taxon>Pezizomycotina</taxon>
        <taxon>Dothideomycetes</taxon>
        <taxon>Pleosporomycetidae</taxon>
        <taxon>Pleosporales</taxon>
        <taxon>Massarineae</taxon>
        <taxon>Didymosphaeriaceae</taxon>
        <taxon>Paraphaeosphaeria</taxon>
    </lineage>
</organism>
<dbReference type="RefSeq" id="XP_018029362.1">
    <property type="nucleotide sequence ID" value="XM_018175090.1"/>
</dbReference>
<proteinExistence type="predicted"/>
<evidence type="ECO:0000313" key="6">
    <source>
        <dbReference type="EMBL" id="OAF98996.1"/>
    </source>
</evidence>
<dbReference type="PROSITE" id="PS00463">
    <property type="entry name" value="ZN2_CY6_FUNGAL_1"/>
    <property type="match status" value="1"/>
</dbReference>
<dbReference type="STRING" id="1460663.A0A177BX89"/>
<dbReference type="CDD" id="cd00067">
    <property type="entry name" value="GAL4"/>
    <property type="match status" value="1"/>
</dbReference>
<dbReference type="AlphaFoldDB" id="A0A177BX89"/>
<accession>A0A177BX89</accession>
<evidence type="ECO:0000256" key="1">
    <source>
        <dbReference type="ARBA" id="ARBA00023015"/>
    </source>
</evidence>
<keyword evidence="3" id="KW-0539">Nucleus</keyword>
<protein>
    <recommendedName>
        <fullName evidence="5">Zn(2)-C6 fungal-type domain-containing protein</fullName>
    </recommendedName>
</protein>
<dbReference type="InterPro" id="IPR036864">
    <property type="entry name" value="Zn2-C6_fun-type_DNA-bd_sf"/>
</dbReference>
<dbReference type="CDD" id="cd12148">
    <property type="entry name" value="fungal_TF_MHR"/>
    <property type="match status" value="1"/>
</dbReference>
<feature type="region of interest" description="Disordered" evidence="4">
    <location>
        <begin position="77"/>
        <end position="97"/>
    </location>
</feature>
<dbReference type="PANTHER" id="PTHR47840">
    <property type="entry name" value="ZN(II)2CYS6 TRANSCRIPTION FACTOR (EUROFUNG)-RELATED"/>
    <property type="match status" value="1"/>
</dbReference>
<feature type="domain" description="Zn(2)-C6 fungal-type" evidence="5">
    <location>
        <begin position="16"/>
        <end position="47"/>
    </location>
</feature>
<dbReference type="Proteomes" id="UP000077069">
    <property type="component" value="Unassembled WGS sequence"/>
</dbReference>
<evidence type="ECO:0000256" key="4">
    <source>
        <dbReference type="SAM" id="MobiDB-lite"/>
    </source>
</evidence>
<dbReference type="PANTHER" id="PTHR47840:SF1">
    <property type="entry name" value="ZN(II)2CYS6 TRANSCRIPTION FACTOR (EUROFUNG)"/>
    <property type="match status" value="1"/>
</dbReference>